<sequence>MSIFFSMREVIEMAVTTERSGQAFYQNASKLARQNNLKELFQYLAEEEEKHLKTFQGFYNALKEKAEVTPYNWEEAKLYLEALVDSEFFASPEKAINLAKEAKDELEVIYAAIEFEKDTLLFFYQILEMIKSQEQELVKKIIEQEKKHIQRLSTVKSKLS</sequence>
<dbReference type="InterPro" id="IPR009078">
    <property type="entry name" value="Ferritin-like_SF"/>
</dbReference>
<feature type="domain" description="Rubrerythrin diiron-binding" evidence="1">
    <location>
        <begin position="9"/>
        <end position="153"/>
    </location>
</feature>
<dbReference type="GO" id="GO:0046872">
    <property type="term" value="F:metal ion binding"/>
    <property type="evidence" value="ECO:0007669"/>
    <property type="project" value="InterPro"/>
</dbReference>
<dbReference type="PANTHER" id="PTHR33531">
    <property type="entry name" value="RUBRERYTHRIN SUBFAMILY"/>
    <property type="match status" value="1"/>
</dbReference>
<proteinExistence type="predicted"/>
<dbReference type="GO" id="GO:0016491">
    <property type="term" value="F:oxidoreductase activity"/>
    <property type="evidence" value="ECO:0007669"/>
    <property type="project" value="InterPro"/>
</dbReference>
<dbReference type="InterPro" id="IPR003251">
    <property type="entry name" value="Rr_diiron-bd_dom"/>
</dbReference>
<accession>A0A0F9I4C1</accession>
<reference evidence="2" key="1">
    <citation type="journal article" date="2015" name="Nature">
        <title>Complex archaea that bridge the gap between prokaryotes and eukaryotes.</title>
        <authorList>
            <person name="Spang A."/>
            <person name="Saw J.H."/>
            <person name="Jorgensen S.L."/>
            <person name="Zaremba-Niedzwiedzka K."/>
            <person name="Martijn J."/>
            <person name="Lind A.E."/>
            <person name="van Eijk R."/>
            <person name="Schleper C."/>
            <person name="Guy L."/>
            <person name="Ettema T.J."/>
        </authorList>
    </citation>
    <scope>NUCLEOTIDE SEQUENCE</scope>
</reference>
<comment type="caution">
    <text evidence="2">The sequence shown here is derived from an EMBL/GenBank/DDBJ whole genome shotgun (WGS) entry which is preliminary data.</text>
</comment>
<evidence type="ECO:0000259" key="1">
    <source>
        <dbReference type="Pfam" id="PF02915"/>
    </source>
</evidence>
<name>A0A0F9I4C1_9ZZZZ</name>
<evidence type="ECO:0000313" key="2">
    <source>
        <dbReference type="EMBL" id="KKL88680.1"/>
    </source>
</evidence>
<dbReference type="Gene3D" id="1.20.1260.10">
    <property type="match status" value="1"/>
</dbReference>
<protein>
    <recommendedName>
        <fullName evidence="1">Rubrerythrin diiron-binding domain-containing protein</fullName>
    </recommendedName>
</protein>
<dbReference type="SUPFAM" id="SSF47240">
    <property type="entry name" value="Ferritin-like"/>
    <property type="match status" value="1"/>
</dbReference>
<dbReference type="PANTHER" id="PTHR33531:SF7">
    <property type="entry name" value="HYPOTHETICAL MEMBRANE PROTEIN, CONSERVED"/>
    <property type="match status" value="1"/>
</dbReference>
<dbReference type="CDD" id="cd01045">
    <property type="entry name" value="Ferritin_like_AB"/>
    <property type="match status" value="1"/>
</dbReference>
<dbReference type="AlphaFoldDB" id="A0A0F9I4C1"/>
<gene>
    <name evidence="2" type="ORF">LCGC14_1922280</name>
</gene>
<organism evidence="2">
    <name type="scientific">marine sediment metagenome</name>
    <dbReference type="NCBI Taxonomy" id="412755"/>
    <lineage>
        <taxon>unclassified sequences</taxon>
        <taxon>metagenomes</taxon>
        <taxon>ecological metagenomes</taxon>
    </lineage>
</organism>
<dbReference type="EMBL" id="LAZR01020494">
    <property type="protein sequence ID" value="KKL88680.1"/>
    <property type="molecule type" value="Genomic_DNA"/>
</dbReference>
<dbReference type="InterPro" id="IPR012347">
    <property type="entry name" value="Ferritin-like"/>
</dbReference>
<dbReference type="Pfam" id="PF02915">
    <property type="entry name" value="Rubrerythrin"/>
    <property type="match status" value="1"/>
</dbReference>